<dbReference type="AlphaFoldDB" id="A0A8S1RRI0"/>
<comment type="caution">
    <text evidence="1">The sequence shown here is derived from an EMBL/GenBank/DDBJ whole genome shotgun (WGS) entry which is preliminary data.</text>
</comment>
<evidence type="ECO:0000313" key="2">
    <source>
        <dbReference type="Proteomes" id="UP000692954"/>
    </source>
</evidence>
<protein>
    <submittedName>
        <fullName evidence="1">Uncharacterized protein</fullName>
    </submittedName>
</protein>
<organism evidence="1 2">
    <name type="scientific">Paramecium sonneborni</name>
    <dbReference type="NCBI Taxonomy" id="65129"/>
    <lineage>
        <taxon>Eukaryota</taxon>
        <taxon>Sar</taxon>
        <taxon>Alveolata</taxon>
        <taxon>Ciliophora</taxon>
        <taxon>Intramacronucleata</taxon>
        <taxon>Oligohymenophorea</taxon>
        <taxon>Peniculida</taxon>
        <taxon>Parameciidae</taxon>
        <taxon>Paramecium</taxon>
    </lineage>
</organism>
<evidence type="ECO:0000313" key="1">
    <source>
        <dbReference type="EMBL" id="CAD8129910.1"/>
    </source>
</evidence>
<name>A0A8S1RRI0_9CILI</name>
<accession>A0A8S1RRI0</accession>
<keyword evidence="2" id="KW-1185">Reference proteome</keyword>
<sequence>MEKKCSDYKFEIDYKSILTDDIKRAKPCIHWNKDNVYKDLTKLNMYNFLIDSLNTTMEKEVDKLCKSCKFKIY</sequence>
<dbReference type="EMBL" id="CAJJDN010000250">
    <property type="protein sequence ID" value="CAD8129910.1"/>
    <property type="molecule type" value="Genomic_DNA"/>
</dbReference>
<proteinExistence type="predicted"/>
<reference evidence="1" key="1">
    <citation type="submission" date="2021-01" db="EMBL/GenBank/DDBJ databases">
        <authorList>
            <consortium name="Genoscope - CEA"/>
            <person name="William W."/>
        </authorList>
    </citation>
    <scope>NUCLEOTIDE SEQUENCE</scope>
</reference>
<gene>
    <name evidence="1" type="ORF">PSON_ATCC_30995.1.T2500015</name>
</gene>
<dbReference type="Proteomes" id="UP000692954">
    <property type="component" value="Unassembled WGS sequence"/>
</dbReference>